<reference evidence="4 5" key="1">
    <citation type="submission" date="2020-08" db="EMBL/GenBank/DDBJ databases">
        <title>Genomic Encyclopedia of Type Strains, Phase IV (KMG-IV): sequencing the most valuable type-strain genomes for metagenomic binning, comparative biology and taxonomic classification.</title>
        <authorList>
            <person name="Goeker M."/>
        </authorList>
    </citation>
    <scope>NUCLEOTIDE SEQUENCE [LARGE SCALE GENOMIC DNA]</scope>
    <source>
        <strain evidence="4 5">DSM 14552</strain>
    </source>
</reference>
<feature type="signal peptide" evidence="2">
    <location>
        <begin position="1"/>
        <end position="23"/>
    </location>
</feature>
<dbReference type="RefSeq" id="WP_183613884.1">
    <property type="nucleotide sequence ID" value="NZ_JACICY010000006.1"/>
</dbReference>
<feature type="region of interest" description="Disordered" evidence="1">
    <location>
        <begin position="20"/>
        <end position="49"/>
    </location>
</feature>
<accession>A0A7W6A166</accession>
<feature type="chain" id="PRO_5031435655" description="Deacetylase PdaC domain-containing protein" evidence="2">
    <location>
        <begin position="24"/>
        <end position="273"/>
    </location>
</feature>
<dbReference type="EMBL" id="JACICY010000006">
    <property type="protein sequence ID" value="MBB3861375.1"/>
    <property type="molecule type" value="Genomic_DNA"/>
</dbReference>
<gene>
    <name evidence="4" type="ORF">GGQ88_002659</name>
</gene>
<sequence>MRATVLFPLVLLAGCSVSSDPQADASASASAEPSAVPAPPAAPSVPAQTPVAARNVTVENDEYEFTYSYPAEAGAIPALKGLLDEDLEKQRKELIADAKEGKADATKNGYPYHAYSHSVEWQVVTDTPAWLSMSTLIGYFSGGAHPNYGYEPLLWDKIAGVRRAPTDLFTSKAALAAAIRDPFCKELEKERAKKRGGEKWTGDISEFTKCIDPIEQTVILGSSNGKAFNRIGVLISPYAAGPYAEGSYEVTLPVTPKVLAAVRPEYKPAFVAQ</sequence>
<proteinExistence type="predicted"/>
<feature type="compositionally biased region" description="Low complexity" evidence="1">
    <location>
        <begin position="20"/>
        <end position="35"/>
    </location>
</feature>
<dbReference type="Proteomes" id="UP000562395">
    <property type="component" value="Unassembled WGS sequence"/>
</dbReference>
<evidence type="ECO:0000259" key="3">
    <source>
        <dbReference type="Pfam" id="PF13739"/>
    </source>
</evidence>
<evidence type="ECO:0000256" key="2">
    <source>
        <dbReference type="SAM" id="SignalP"/>
    </source>
</evidence>
<organism evidence="4 5">
    <name type="scientific">Novosphingobium hassiacum</name>
    <dbReference type="NCBI Taxonomy" id="173676"/>
    <lineage>
        <taxon>Bacteria</taxon>
        <taxon>Pseudomonadati</taxon>
        <taxon>Pseudomonadota</taxon>
        <taxon>Alphaproteobacteria</taxon>
        <taxon>Sphingomonadales</taxon>
        <taxon>Sphingomonadaceae</taxon>
        <taxon>Novosphingobium</taxon>
    </lineage>
</organism>
<name>A0A7W6A166_9SPHN</name>
<dbReference type="Pfam" id="PF13739">
    <property type="entry name" value="PdaC"/>
    <property type="match status" value="1"/>
</dbReference>
<evidence type="ECO:0000313" key="4">
    <source>
        <dbReference type="EMBL" id="MBB3861375.1"/>
    </source>
</evidence>
<keyword evidence="5" id="KW-1185">Reference proteome</keyword>
<evidence type="ECO:0000313" key="5">
    <source>
        <dbReference type="Proteomes" id="UP000562395"/>
    </source>
</evidence>
<dbReference type="AlphaFoldDB" id="A0A7W6A166"/>
<feature type="domain" description="Deacetylase PdaC" evidence="3">
    <location>
        <begin position="58"/>
        <end position="148"/>
    </location>
</feature>
<dbReference type="Gene3D" id="3.30.565.40">
    <property type="entry name" value="Fervidobacterium nodosum Rt17-B1 like"/>
    <property type="match status" value="1"/>
</dbReference>
<evidence type="ECO:0000256" key="1">
    <source>
        <dbReference type="SAM" id="MobiDB-lite"/>
    </source>
</evidence>
<comment type="caution">
    <text evidence="4">The sequence shown here is derived from an EMBL/GenBank/DDBJ whole genome shotgun (WGS) entry which is preliminary data.</text>
</comment>
<keyword evidence="2" id="KW-0732">Signal</keyword>
<dbReference type="InterPro" id="IPR025303">
    <property type="entry name" value="PdaC"/>
</dbReference>
<dbReference type="PROSITE" id="PS51257">
    <property type="entry name" value="PROKAR_LIPOPROTEIN"/>
    <property type="match status" value="1"/>
</dbReference>
<protein>
    <recommendedName>
        <fullName evidence="3">Deacetylase PdaC domain-containing protein</fullName>
    </recommendedName>
</protein>